<name>A0ABM9P068_9FLAO</name>
<evidence type="ECO:0000313" key="2">
    <source>
        <dbReference type="Proteomes" id="UP001497514"/>
    </source>
</evidence>
<protein>
    <submittedName>
        <fullName evidence="1">Uncharacterized protein</fullName>
    </submittedName>
</protein>
<evidence type="ECO:0000313" key="1">
    <source>
        <dbReference type="EMBL" id="CAL2085585.1"/>
    </source>
</evidence>
<gene>
    <name evidence="1" type="ORF">TD3509T_1910</name>
</gene>
<reference evidence="1 2" key="1">
    <citation type="submission" date="2024-05" db="EMBL/GenBank/DDBJ databases">
        <authorList>
            <person name="Duchaud E."/>
        </authorList>
    </citation>
    <scope>NUCLEOTIDE SEQUENCE [LARGE SCALE GENOMIC DNA]</scope>
    <source>
        <strain evidence="1">Ena-SAMPLE-TAB-13-05-2024-13:56:06:370-140309</strain>
    </source>
</reference>
<dbReference type="Proteomes" id="UP001497514">
    <property type="component" value="Chromosome"/>
</dbReference>
<proteinExistence type="predicted"/>
<organism evidence="1 2">
    <name type="scientific">Tenacibaculum dicentrarchi</name>
    <dbReference type="NCBI Taxonomy" id="669041"/>
    <lineage>
        <taxon>Bacteria</taxon>
        <taxon>Pseudomonadati</taxon>
        <taxon>Bacteroidota</taxon>
        <taxon>Flavobacteriia</taxon>
        <taxon>Flavobacteriales</taxon>
        <taxon>Flavobacteriaceae</taxon>
        <taxon>Tenacibaculum</taxon>
    </lineage>
</organism>
<accession>A0ABM9P068</accession>
<dbReference type="RefSeq" id="WP_101903003.1">
    <property type="nucleotide sequence ID" value="NZ_JBFKZZ010000001.1"/>
</dbReference>
<sequence>MENQNITNTLSILVDKFDENLYRRYNSLTDYFLIRENEALINQFSNIKRLLNKDPRFPWQIIQNNIDELYKRDNSLLGVRIEILFEDLKTDKNQFNPKMYGIPRN</sequence>
<keyword evidence="2" id="KW-1185">Reference proteome</keyword>
<dbReference type="EMBL" id="OZ038524">
    <property type="protein sequence ID" value="CAL2085585.1"/>
    <property type="molecule type" value="Genomic_DNA"/>
</dbReference>